<dbReference type="STRING" id="387005.A0A183HGL4"/>
<reference evidence="1 2" key="2">
    <citation type="submission" date="2018-11" db="EMBL/GenBank/DDBJ databases">
        <authorList>
            <consortium name="Pathogen Informatics"/>
        </authorList>
    </citation>
    <scope>NUCLEOTIDE SEQUENCE [LARGE SCALE GENOMIC DNA]</scope>
</reference>
<dbReference type="WBParaSite" id="OFLC_0000662501-mRNA-1">
    <property type="protein sequence ID" value="OFLC_0000662501-mRNA-1"/>
    <property type="gene ID" value="OFLC_0000662501"/>
</dbReference>
<gene>
    <name evidence="1" type="ORF">OFLC_LOCUS6626</name>
</gene>
<keyword evidence="2" id="KW-1185">Reference proteome</keyword>
<accession>A0A183HGL4</accession>
<protein>
    <submittedName>
        <fullName evidence="3">Arp2/3 complex 34 kDa subunit</fullName>
    </submittedName>
</protein>
<organism evidence="3">
    <name type="scientific">Onchocerca flexuosa</name>
    <dbReference type="NCBI Taxonomy" id="387005"/>
    <lineage>
        <taxon>Eukaryota</taxon>
        <taxon>Metazoa</taxon>
        <taxon>Ecdysozoa</taxon>
        <taxon>Nematoda</taxon>
        <taxon>Chromadorea</taxon>
        <taxon>Rhabditida</taxon>
        <taxon>Spirurina</taxon>
        <taxon>Spiruromorpha</taxon>
        <taxon>Filarioidea</taxon>
        <taxon>Onchocercidae</taxon>
        <taxon>Onchocerca</taxon>
    </lineage>
</organism>
<dbReference type="AlphaFoldDB" id="A0A183HGL4"/>
<dbReference type="EMBL" id="UZAJ01006410">
    <property type="protein sequence ID" value="VDO47202.1"/>
    <property type="molecule type" value="Genomic_DNA"/>
</dbReference>
<evidence type="ECO:0000313" key="1">
    <source>
        <dbReference type="EMBL" id="VDO47202.1"/>
    </source>
</evidence>
<dbReference type="Proteomes" id="UP000267606">
    <property type="component" value="Unassembled WGS sequence"/>
</dbReference>
<sequence>MVATISDEGALKFSLYLKDKVVIHKNNIYSMNDSADIKIIIAMFFPDLISAPISLAKSTIKEKENIDEFFESVRHEPVRNWEISTGNIVAVLRPYQEDAVRFMISREDPDQQTAFMVKDDFVELPTTPPILYSPITGSISRQLQRPSFGKCPPGIFEYLL</sequence>
<evidence type="ECO:0000313" key="2">
    <source>
        <dbReference type="Proteomes" id="UP000267606"/>
    </source>
</evidence>
<reference evidence="3" key="1">
    <citation type="submission" date="2016-06" db="UniProtKB">
        <authorList>
            <consortium name="WormBaseParasite"/>
        </authorList>
    </citation>
    <scope>IDENTIFICATION</scope>
</reference>
<name>A0A183HGL4_9BILA</name>
<proteinExistence type="predicted"/>
<evidence type="ECO:0000313" key="3">
    <source>
        <dbReference type="WBParaSite" id="OFLC_0000662501-mRNA-1"/>
    </source>
</evidence>